<feature type="transmembrane region" description="Helical" evidence="8">
    <location>
        <begin position="334"/>
        <end position="358"/>
    </location>
</feature>
<evidence type="ECO:0000256" key="3">
    <source>
        <dbReference type="ARBA" id="ARBA00022448"/>
    </source>
</evidence>
<organism evidence="9 10">
    <name type="scientific">Desulfosporosinus nitroreducens</name>
    <dbReference type="NCBI Taxonomy" id="2018668"/>
    <lineage>
        <taxon>Bacteria</taxon>
        <taxon>Bacillati</taxon>
        <taxon>Bacillota</taxon>
        <taxon>Clostridia</taxon>
        <taxon>Eubacteriales</taxon>
        <taxon>Desulfitobacteriaceae</taxon>
        <taxon>Desulfosporosinus</taxon>
    </lineage>
</organism>
<evidence type="ECO:0000256" key="4">
    <source>
        <dbReference type="ARBA" id="ARBA00022544"/>
    </source>
</evidence>
<keyword evidence="3" id="KW-0813">Transport</keyword>
<comment type="subcellular location">
    <subcellularLocation>
        <location evidence="1">Membrane</location>
        <topology evidence="1">Multi-pass membrane protein</topology>
    </subcellularLocation>
</comment>
<keyword evidence="4" id="KW-0309">Germination</keyword>
<proteinExistence type="inferred from homology"/>
<accession>A0ABT8QTD0</accession>
<name>A0ABT8QTD0_9FIRM</name>
<comment type="caution">
    <text evidence="9">The sequence shown here is derived from an EMBL/GenBank/DDBJ whole genome shotgun (WGS) entry which is preliminary data.</text>
</comment>
<feature type="transmembrane region" description="Helical" evidence="8">
    <location>
        <begin position="269"/>
        <end position="290"/>
    </location>
</feature>
<evidence type="ECO:0000313" key="10">
    <source>
        <dbReference type="Proteomes" id="UP001176021"/>
    </source>
</evidence>
<evidence type="ECO:0000256" key="2">
    <source>
        <dbReference type="ARBA" id="ARBA00007998"/>
    </source>
</evidence>
<dbReference type="RefSeq" id="WP_302049487.1">
    <property type="nucleotide sequence ID" value="NZ_JAMJEV010000015.1"/>
</dbReference>
<keyword evidence="6 8" id="KW-1133">Transmembrane helix</keyword>
<feature type="transmembrane region" description="Helical" evidence="8">
    <location>
        <begin position="147"/>
        <end position="167"/>
    </location>
</feature>
<feature type="transmembrane region" description="Helical" evidence="8">
    <location>
        <begin position="302"/>
        <end position="322"/>
    </location>
</feature>
<sequence>MLEKGIINTKQFIWLLYIIISSFVAMQIPSIMIMQAGRDAWLSVLGAWFLDVMLALVYAYMGIRFPGENFVQYSITILGKYLGRMVGILFPLFFLLAGTLVLQGLSQIVSTVFLPTTPFQVILIASYFVSALIGRKGIEVVARMTEVLGPLFFISIIILCFLVLPSFEIDRLKPQFDQGVSQFLVGAPLLLTSFGVCIIMSMYIPLCNRPENGFLAKFIAVSLGALAVGLITTLSVGIFGIEDAQYMYTAGLELAKMINFSNYLERVEMVWLLILVGSTIVASSSLFWAFGQGIAQIVGLKTYQPLIYSGALLSLVLCITSFPRSPQQTHFYHYTFPIVAVFVEAGLEIFLFIAALILGKRGTA</sequence>
<feature type="transmembrane region" description="Helical" evidence="8">
    <location>
        <begin position="12"/>
        <end position="34"/>
    </location>
</feature>
<feature type="transmembrane region" description="Helical" evidence="8">
    <location>
        <begin position="187"/>
        <end position="206"/>
    </location>
</feature>
<feature type="transmembrane region" description="Helical" evidence="8">
    <location>
        <begin position="81"/>
        <end position="105"/>
    </location>
</feature>
<keyword evidence="7 8" id="KW-0472">Membrane</keyword>
<evidence type="ECO:0000256" key="5">
    <source>
        <dbReference type="ARBA" id="ARBA00022692"/>
    </source>
</evidence>
<protein>
    <submittedName>
        <fullName evidence="9">Endospore germination permease</fullName>
    </submittedName>
</protein>
<feature type="transmembrane region" description="Helical" evidence="8">
    <location>
        <begin position="117"/>
        <end position="135"/>
    </location>
</feature>
<gene>
    <name evidence="9" type="ORF">M8H41_17430</name>
</gene>
<dbReference type="EMBL" id="JAMJEV010000015">
    <property type="protein sequence ID" value="MDO0824621.1"/>
    <property type="molecule type" value="Genomic_DNA"/>
</dbReference>
<dbReference type="NCBIfam" id="TIGR00912">
    <property type="entry name" value="2A0309"/>
    <property type="match status" value="1"/>
</dbReference>
<dbReference type="PANTHER" id="PTHR34975:SF2">
    <property type="entry name" value="SPORE GERMINATION PROTEIN A2"/>
    <property type="match status" value="1"/>
</dbReference>
<dbReference type="PANTHER" id="PTHR34975">
    <property type="entry name" value="SPORE GERMINATION PROTEIN A2"/>
    <property type="match status" value="1"/>
</dbReference>
<feature type="transmembrane region" description="Helical" evidence="8">
    <location>
        <begin position="40"/>
        <end position="60"/>
    </location>
</feature>
<dbReference type="Gene3D" id="1.20.1740.10">
    <property type="entry name" value="Amino acid/polyamine transporter I"/>
    <property type="match status" value="1"/>
</dbReference>
<keyword evidence="10" id="KW-1185">Reference proteome</keyword>
<keyword evidence="5 8" id="KW-0812">Transmembrane</keyword>
<evidence type="ECO:0000256" key="6">
    <source>
        <dbReference type="ARBA" id="ARBA00022989"/>
    </source>
</evidence>
<evidence type="ECO:0000256" key="7">
    <source>
        <dbReference type="ARBA" id="ARBA00023136"/>
    </source>
</evidence>
<evidence type="ECO:0000256" key="8">
    <source>
        <dbReference type="SAM" id="Phobius"/>
    </source>
</evidence>
<evidence type="ECO:0000256" key="1">
    <source>
        <dbReference type="ARBA" id="ARBA00004141"/>
    </source>
</evidence>
<evidence type="ECO:0000313" key="9">
    <source>
        <dbReference type="EMBL" id="MDO0824621.1"/>
    </source>
</evidence>
<dbReference type="InterPro" id="IPR004761">
    <property type="entry name" value="Spore_GerAB"/>
</dbReference>
<reference evidence="9" key="1">
    <citation type="submission" date="2022-05" db="EMBL/GenBank/DDBJ databases">
        <title>Expanded diversity of anoxic marine methylotrophy in a Black Sea sulfate reducing microorganism.</title>
        <authorList>
            <person name="Fischer P.Q."/>
            <person name="Stams A.J.M."/>
            <person name="Villanueva L."/>
            <person name="Sousa D.Z."/>
        </authorList>
    </citation>
    <scope>NUCLEOTIDE SEQUENCE</scope>
    <source>
        <strain evidence="9">P130</strain>
    </source>
</reference>
<feature type="transmembrane region" description="Helical" evidence="8">
    <location>
        <begin position="218"/>
        <end position="241"/>
    </location>
</feature>
<dbReference type="Pfam" id="PF03845">
    <property type="entry name" value="Spore_permease"/>
    <property type="match status" value="1"/>
</dbReference>
<dbReference type="Proteomes" id="UP001176021">
    <property type="component" value="Unassembled WGS sequence"/>
</dbReference>
<comment type="similarity">
    <text evidence="2">Belongs to the amino acid-polyamine-organocation (APC) superfamily. Spore germination protein (SGP) (TC 2.A.3.9) family.</text>
</comment>